<accession>A0A7R9GBR4</accession>
<evidence type="ECO:0000313" key="2">
    <source>
        <dbReference type="Proteomes" id="UP000678499"/>
    </source>
</evidence>
<gene>
    <name evidence="1" type="ORF">NMOB1V02_LOCUS2913</name>
</gene>
<organism evidence="1">
    <name type="scientific">Notodromas monacha</name>
    <dbReference type="NCBI Taxonomy" id="399045"/>
    <lineage>
        <taxon>Eukaryota</taxon>
        <taxon>Metazoa</taxon>
        <taxon>Ecdysozoa</taxon>
        <taxon>Arthropoda</taxon>
        <taxon>Crustacea</taxon>
        <taxon>Oligostraca</taxon>
        <taxon>Ostracoda</taxon>
        <taxon>Podocopa</taxon>
        <taxon>Podocopida</taxon>
        <taxon>Cypridocopina</taxon>
        <taxon>Cypridoidea</taxon>
        <taxon>Cyprididae</taxon>
        <taxon>Notodromas</taxon>
    </lineage>
</organism>
<reference evidence="1" key="1">
    <citation type="submission" date="2020-11" db="EMBL/GenBank/DDBJ databases">
        <authorList>
            <person name="Tran Van P."/>
        </authorList>
    </citation>
    <scope>NUCLEOTIDE SEQUENCE</scope>
</reference>
<sequence>MLVTKELKEPKDMRSLKKYASVVEKTNTASEFSFPQTCAFPSLPAAYTAISDAADQREHCSSSGSG</sequence>
<evidence type="ECO:0000313" key="1">
    <source>
        <dbReference type="EMBL" id="CAD7275110.1"/>
    </source>
</evidence>
<dbReference type="EMBL" id="CAJPEX010000358">
    <property type="protein sequence ID" value="CAG0915262.1"/>
    <property type="molecule type" value="Genomic_DNA"/>
</dbReference>
<dbReference type="Proteomes" id="UP000678499">
    <property type="component" value="Unassembled WGS sequence"/>
</dbReference>
<dbReference type="EMBL" id="OA882395">
    <property type="protein sequence ID" value="CAD7275110.1"/>
    <property type="molecule type" value="Genomic_DNA"/>
</dbReference>
<proteinExistence type="predicted"/>
<dbReference type="AlphaFoldDB" id="A0A7R9GBR4"/>
<protein>
    <submittedName>
        <fullName evidence="1">Uncharacterized protein</fullName>
    </submittedName>
</protein>
<keyword evidence="2" id="KW-1185">Reference proteome</keyword>
<name>A0A7R9GBR4_9CRUS</name>